<reference evidence="2" key="1">
    <citation type="journal article" date="2019" name="Int. J. Syst. Evol. Microbiol.">
        <title>The Global Catalogue of Microorganisms (GCM) 10K type strain sequencing project: providing services to taxonomists for standard genome sequencing and annotation.</title>
        <authorList>
            <consortium name="The Broad Institute Genomics Platform"/>
            <consortium name="The Broad Institute Genome Sequencing Center for Infectious Disease"/>
            <person name="Wu L."/>
            <person name="Ma J."/>
        </authorList>
    </citation>
    <scope>NUCLEOTIDE SEQUENCE [LARGE SCALE GENOMIC DNA]</scope>
    <source>
        <strain evidence="2">JCM 17705</strain>
    </source>
</reference>
<name>A0ABP8FYM2_9SPHI</name>
<comment type="caution">
    <text evidence="1">The sequence shown here is derived from an EMBL/GenBank/DDBJ whole genome shotgun (WGS) entry which is preliminary data.</text>
</comment>
<proteinExistence type="predicted"/>
<sequence length="104" mass="11687">MLNGTIVTITGADGNNRPLYVEPMKEITDDNTEQNTGVYKVYVGDGLPDKAEQEKGMEDGERFLGDIIFTPEMDQWDFLGAYVTREELDQLAAYILSHKPLTEV</sequence>
<protein>
    <recommendedName>
        <fullName evidence="3">Cytochrome c</fullName>
    </recommendedName>
</protein>
<keyword evidence="2" id="KW-1185">Reference proteome</keyword>
<dbReference type="Proteomes" id="UP001500582">
    <property type="component" value="Unassembled WGS sequence"/>
</dbReference>
<organism evidence="1 2">
    <name type="scientific">Mucilaginibacter gynuensis</name>
    <dbReference type="NCBI Taxonomy" id="1302236"/>
    <lineage>
        <taxon>Bacteria</taxon>
        <taxon>Pseudomonadati</taxon>
        <taxon>Bacteroidota</taxon>
        <taxon>Sphingobacteriia</taxon>
        <taxon>Sphingobacteriales</taxon>
        <taxon>Sphingobacteriaceae</taxon>
        <taxon>Mucilaginibacter</taxon>
    </lineage>
</organism>
<gene>
    <name evidence="1" type="ORF">GCM10023149_09640</name>
</gene>
<dbReference type="EMBL" id="BAABFT010000002">
    <property type="protein sequence ID" value="GAA4313754.1"/>
    <property type="molecule type" value="Genomic_DNA"/>
</dbReference>
<evidence type="ECO:0008006" key="3">
    <source>
        <dbReference type="Google" id="ProtNLM"/>
    </source>
</evidence>
<accession>A0ABP8FYM2</accession>
<dbReference type="RefSeq" id="WP_345209872.1">
    <property type="nucleotide sequence ID" value="NZ_BAABFT010000002.1"/>
</dbReference>
<evidence type="ECO:0000313" key="2">
    <source>
        <dbReference type="Proteomes" id="UP001500582"/>
    </source>
</evidence>
<evidence type="ECO:0000313" key="1">
    <source>
        <dbReference type="EMBL" id="GAA4313754.1"/>
    </source>
</evidence>